<proteinExistence type="predicted"/>
<dbReference type="InterPro" id="IPR019494">
    <property type="entry name" value="FIST_C"/>
</dbReference>
<keyword evidence="4" id="KW-1185">Reference proteome</keyword>
<dbReference type="Pfam" id="PF10442">
    <property type="entry name" value="FIST_C"/>
    <property type="match status" value="1"/>
</dbReference>
<dbReference type="RefSeq" id="WP_053584430.1">
    <property type="nucleotide sequence ID" value="NZ_LGRV01000003.1"/>
</dbReference>
<evidence type="ECO:0000259" key="1">
    <source>
        <dbReference type="SMART" id="SM00897"/>
    </source>
</evidence>
<organism evidence="3 4">
    <name type="scientific">Lysinibacillus contaminans</name>
    <dbReference type="NCBI Taxonomy" id="1293441"/>
    <lineage>
        <taxon>Bacteria</taxon>
        <taxon>Bacillati</taxon>
        <taxon>Bacillota</taxon>
        <taxon>Bacilli</taxon>
        <taxon>Bacillales</taxon>
        <taxon>Bacillaceae</taxon>
        <taxon>Lysinibacillus</taxon>
    </lineage>
</organism>
<dbReference type="EMBL" id="LGRV01000003">
    <property type="protein sequence ID" value="KOS69558.1"/>
    <property type="molecule type" value="Genomic_DNA"/>
</dbReference>
<name>A0ABR5K3R0_9BACI</name>
<dbReference type="SMART" id="SM01204">
    <property type="entry name" value="FIST_C"/>
    <property type="match status" value="1"/>
</dbReference>
<dbReference type="InterPro" id="IPR013702">
    <property type="entry name" value="FIST_domain_N"/>
</dbReference>
<dbReference type="SMART" id="SM00897">
    <property type="entry name" value="FIST"/>
    <property type="match status" value="1"/>
</dbReference>
<evidence type="ECO:0000313" key="4">
    <source>
        <dbReference type="Proteomes" id="UP000050668"/>
    </source>
</evidence>
<gene>
    <name evidence="3" type="ORF">AEA09_13905</name>
</gene>
<evidence type="ECO:0008006" key="5">
    <source>
        <dbReference type="Google" id="ProtNLM"/>
    </source>
</evidence>
<accession>A0ABR5K3R0</accession>
<protein>
    <recommendedName>
        <fullName evidence="5">FIST domain-containing protein</fullName>
    </recommendedName>
</protein>
<evidence type="ECO:0000313" key="3">
    <source>
        <dbReference type="EMBL" id="KOS69558.1"/>
    </source>
</evidence>
<feature type="domain" description="FIST" evidence="1">
    <location>
        <begin position="28"/>
        <end position="231"/>
    </location>
</feature>
<reference evidence="4" key="1">
    <citation type="submission" date="2015-07" db="EMBL/GenBank/DDBJ databases">
        <title>Fjat-14205 dsm 2895.</title>
        <authorList>
            <person name="Liu B."/>
            <person name="Wang J."/>
            <person name="Zhu Y."/>
            <person name="Liu G."/>
            <person name="Chen Q."/>
            <person name="Chen Z."/>
            <person name="Lan J."/>
            <person name="Che J."/>
            <person name="Ge C."/>
            <person name="Shi H."/>
            <person name="Pan Z."/>
            <person name="Liu X."/>
        </authorList>
    </citation>
    <scope>NUCLEOTIDE SEQUENCE [LARGE SCALE GENOMIC DNA]</scope>
    <source>
        <strain evidence="4">DSM 25560</strain>
    </source>
</reference>
<dbReference type="Proteomes" id="UP000050668">
    <property type="component" value="Unassembled WGS sequence"/>
</dbReference>
<comment type="caution">
    <text evidence="3">The sequence shown here is derived from an EMBL/GenBank/DDBJ whole genome shotgun (WGS) entry which is preliminary data.</text>
</comment>
<dbReference type="Pfam" id="PF08495">
    <property type="entry name" value="FIST"/>
    <property type="match status" value="1"/>
</dbReference>
<sequence>MPHIQSALSTIRDTTQAFREVSVQLHADPALILFFASTVHSFEQLTILFRETYPNCEVVGVTTTGEIGPQGFSDQSLSVQSFAQEFGQIEALLIDNIEKYPIFDRNKLMHSAGKLGIRVESEQINKEGLALIFPTGLVAGEEKMLSIVNSIFHHDGFPIFGGTAGDDAKFVQTTVSLNGWQSSKGGVVVFIKPNLDFYIQKENIFTSTGITLKITKADAEKRIVYEINHEPATKAYARALGISEQQLPQYFMTNPLGRRFNEELLIASPFQVEANGALAFYCQVFQDAVVELLEPKDPVQTLQNTLVEFTSKFDKLEGVLACNCILRKLQFQEQRLFPALNNQLSQLPNLAGFSSYGEQLNKSLINQTLLLIGFGKRG</sequence>
<feature type="domain" description="FIST C-domain" evidence="2">
    <location>
        <begin position="232"/>
        <end position="362"/>
    </location>
</feature>
<dbReference type="PANTHER" id="PTHR40252">
    <property type="entry name" value="BLR0328 PROTEIN"/>
    <property type="match status" value="1"/>
</dbReference>
<evidence type="ECO:0000259" key="2">
    <source>
        <dbReference type="SMART" id="SM01204"/>
    </source>
</evidence>
<dbReference type="PANTHER" id="PTHR40252:SF2">
    <property type="entry name" value="BLR0328 PROTEIN"/>
    <property type="match status" value="1"/>
</dbReference>